<evidence type="ECO:0000313" key="2">
    <source>
        <dbReference type="EMBL" id="WOK09550.1"/>
    </source>
</evidence>
<keyword evidence="1" id="KW-0732">Signal</keyword>
<dbReference type="Pfam" id="PF14100">
    <property type="entry name" value="DUF6807"/>
    <property type="match status" value="1"/>
</dbReference>
<dbReference type="EMBL" id="CP136051">
    <property type="protein sequence ID" value="WOK09550.1"/>
    <property type="molecule type" value="Genomic_DNA"/>
</dbReference>
<accession>A0ABZ0J035</accession>
<feature type="chain" id="PRO_5045230417" evidence="1">
    <location>
        <begin position="26"/>
        <end position="311"/>
    </location>
</feature>
<dbReference type="Proteomes" id="UP001302349">
    <property type="component" value="Chromosome"/>
</dbReference>
<dbReference type="RefSeq" id="WP_317492165.1">
    <property type="nucleotide sequence ID" value="NZ_CP136051.1"/>
</dbReference>
<protein>
    <submittedName>
        <fullName evidence="2">DUF6807 family protein</fullName>
    </submittedName>
</protein>
<evidence type="ECO:0000256" key="1">
    <source>
        <dbReference type="SAM" id="SignalP"/>
    </source>
</evidence>
<proteinExistence type="predicted"/>
<organism evidence="2 3">
    <name type="scientific">Imperialibacter roseus</name>
    <dbReference type="NCBI Taxonomy" id="1324217"/>
    <lineage>
        <taxon>Bacteria</taxon>
        <taxon>Pseudomonadati</taxon>
        <taxon>Bacteroidota</taxon>
        <taxon>Cytophagia</taxon>
        <taxon>Cytophagales</taxon>
        <taxon>Flammeovirgaceae</taxon>
        <taxon>Imperialibacter</taxon>
    </lineage>
</organism>
<name>A0ABZ0J035_9BACT</name>
<sequence>MIKKQTTTLLLLIFSTLVHWNNLFAQPFKFTKTTEGISLTEGTHPIYFYQQQTKSLDGKYPRANYLHPLYGLNDEVLTEDFPADHLHQRGVFWAWHQLIVDGERIGDGWECKGIEWNVTSTATKVSSKAARLELSVDWNTIWNGDSITFVKENTVITTYKTTADYREIDFDISLTANGHDVWIGGSEDHKGYSGFSARTILPDDIKFRSEKGVLTPTDPAMQVGGWVDMIATFGETKSGFTMMADTTQMASWHGWILRNKKSMQNAAFPGREPFKIASGKTLTMSYKLVIHKADWPLQEIESKFKTFIDKK</sequence>
<reference evidence="2 3" key="1">
    <citation type="journal article" date="2023" name="Microbiol. Resour. Announc.">
        <title>Complete Genome Sequence of Imperialibacter roseus strain P4T.</title>
        <authorList>
            <person name="Tizabi D.R."/>
            <person name="Bachvaroff T."/>
            <person name="Hill R.T."/>
        </authorList>
    </citation>
    <scope>NUCLEOTIDE SEQUENCE [LARGE SCALE GENOMIC DNA]</scope>
    <source>
        <strain evidence="2 3">P4T</strain>
    </source>
</reference>
<dbReference type="InterPro" id="IPR029475">
    <property type="entry name" value="DUF6807"/>
</dbReference>
<evidence type="ECO:0000313" key="3">
    <source>
        <dbReference type="Proteomes" id="UP001302349"/>
    </source>
</evidence>
<keyword evidence="3" id="KW-1185">Reference proteome</keyword>
<gene>
    <name evidence="2" type="ORF">RT717_12965</name>
</gene>
<feature type="signal peptide" evidence="1">
    <location>
        <begin position="1"/>
        <end position="25"/>
    </location>
</feature>